<feature type="region of interest" description="Disordered" evidence="1">
    <location>
        <begin position="1"/>
        <end position="21"/>
    </location>
</feature>
<dbReference type="Proteomes" id="UP000004621">
    <property type="component" value="Unassembled WGS sequence"/>
</dbReference>
<dbReference type="AlphaFoldDB" id="A0A9W5IRE2"/>
<feature type="compositionally biased region" description="Basic and acidic residues" evidence="1">
    <location>
        <begin position="1"/>
        <end position="11"/>
    </location>
</feature>
<evidence type="ECO:0000256" key="1">
    <source>
        <dbReference type="SAM" id="MobiDB-lite"/>
    </source>
</evidence>
<proteinExistence type="predicted"/>
<reference evidence="2 3" key="1">
    <citation type="submission" date="2010-01" db="EMBL/GenBank/DDBJ databases">
        <authorList>
            <person name="Weinstock G."/>
            <person name="Sodergren E."/>
            <person name="Clifton S."/>
            <person name="Fulton L."/>
            <person name="Fulton B."/>
            <person name="Courtney L."/>
            <person name="Fronick C."/>
            <person name="Harrison M."/>
            <person name="Strong C."/>
            <person name="Farmer C."/>
            <person name="Delahaunty K."/>
            <person name="Markovic C."/>
            <person name="Hall O."/>
            <person name="Minx P."/>
            <person name="Tomlinson C."/>
            <person name="Mitreva M."/>
            <person name="Nelson J."/>
            <person name="Hou S."/>
            <person name="Wollam A."/>
            <person name="Pepin K.H."/>
            <person name="Johnson M."/>
            <person name="Bhonagiri V."/>
            <person name="Nash W.E."/>
            <person name="Warren W."/>
            <person name="Chinwalla A."/>
            <person name="Mardis E.R."/>
            <person name="Wilson R.K."/>
        </authorList>
    </citation>
    <scope>NUCLEOTIDE SEQUENCE [LARGE SCALE GENOMIC DNA]</scope>
    <source>
        <strain evidence="2 3">NJ9703</strain>
    </source>
</reference>
<accession>A0A9W5IRE2</accession>
<evidence type="ECO:0000313" key="2">
    <source>
        <dbReference type="EMBL" id="EFC52233.1"/>
    </source>
</evidence>
<comment type="caution">
    <text evidence="2">The sequence shown here is derived from an EMBL/GenBank/DDBJ whole genome shotgun (WGS) entry which is preliminary data.</text>
</comment>
<sequence>MALIDADDRNGARSNFAGSGEEGTVAAEHNDEVAIFAQLGFVYGFAVGGILDIDAVFFYAQFIQIDGEAVFAQKRNQCVDGILNFGRIGTCNDTDVFKWAFHDSRPSEIKCLIYPDIALEAIEAFV</sequence>
<gene>
    <name evidence="2" type="ORF">NEISUBOT_04335</name>
</gene>
<name>A0A9W5IRE2_NEISU</name>
<dbReference type="EMBL" id="ACEO02000005">
    <property type="protein sequence ID" value="EFC52233.1"/>
    <property type="molecule type" value="Genomic_DNA"/>
</dbReference>
<evidence type="ECO:0000313" key="3">
    <source>
        <dbReference type="Proteomes" id="UP000004621"/>
    </source>
</evidence>
<protein>
    <submittedName>
        <fullName evidence="2">Uncharacterized protein</fullName>
    </submittedName>
</protein>
<organism evidence="2 3">
    <name type="scientific">Neisseria subflava NJ9703</name>
    <dbReference type="NCBI Taxonomy" id="546268"/>
    <lineage>
        <taxon>Bacteria</taxon>
        <taxon>Pseudomonadati</taxon>
        <taxon>Pseudomonadota</taxon>
        <taxon>Betaproteobacteria</taxon>
        <taxon>Neisseriales</taxon>
        <taxon>Neisseriaceae</taxon>
        <taxon>Neisseria</taxon>
    </lineage>
</organism>